<name>A0A381EBS9_9GAMM</name>
<evidence type="ECO:0000256" key="1">
    <source>
        <dbReference type="ARBA" id="ARBA00001974"/>
    </source>
</evidence>
<dbReference type="InterPro" id="IPR057661">
    <property type="entry name" value="RsdA/BaiN/AoA(So)_Rossmann"/>
</dbReference>
<keyword evidence="7" id="KW-1185">Reference proteome</keyword>
<feature type="domain" description="RsdA/BaiN/AoA(So)-like Rossmann fold-like" evidence="4">
    <location>
        <begin position="6"/>
        <end position="377"/>
    </location>
</feature>
<evidence type="ECO:0000256" key="2">
    <source>
        <dbReference type="ARBA" id="ARBA00022630"/>
    </source>
</evidence>
<dbReference type="Gene3D" id="1.10.8.260">
    <property type="entry name" value="HI0933 insert domain-like"/>
    <property type="match status" value="1"/>
</dbReference>
<dbReference type="OrthoDB" id="9773233at2"/>
<comment type="cofactor">
    <cofactor evidence="1">
        <name>FAD</name>
        <dbReference type="ChEBI" id="CHEBI:57692"/>
    </cofactor>
</comment>
<dbReference type="AlphaFoldDB" id="A0A381EBS9"/>
<dbReference type="Pfam" id="PF22780">
    <property type="entry name" value="HI0933_like_1st"/>
    <property type="match status" value="1"/>
</dbReference>
<dbReference type="RefSeq" id="WP_115612090.1">
    <property type="nucleotide sequence ID" value="NZ_JBHLZC010000003.1"/>
</dbReference>
<evidence type="ECO:0000259" key="4">
    <source>
        <dbReference type="Pfam" id="PF03486"/>
    </source>
</evidence>
<dbReference type="Gene3D" id="2.40.30.10">
    <property type="entry name" value="Translation factors"/>
    <property type="match status" value="1"/>
</dbReference>
<accession>A0A381EBS9</accession>
<dbReference type="PRINTS" id="PR00411">
    <property type="entry name" value="PNDRDTASEI"/>
</dbReference>
<sequence>MTYTYDAIIIGGGASGSYCAIHAAARGLRVCLLEHNRDIGAKIRVSGGGRCNYTNLHLSAGAYHGHNPAFVRSALARHNQWQVLDWFAARGITAEEKHQGQIFAAERARGILTALHDGLTASGVHLHHHIAIHSQHYDGDRYCVETSHGDFRAPQLVIACGGPSYPKLGTSDYALRVAKQYGIRNYPFRPALVPLTLATPPVGLVGVSHEVSITTTGAPSFRDELLYTHRGISGPAVLQISSYRQKDAPILINHLPDLPADYLLTRKRAHPQHNLAHALRPHLPKAVADHLADAHGNCDLHAYSDAALRDIMHTLQHQAVAISGSEGMNKAEVSSGGVDTRELDPKTFAVKKQPGLFIIGEALDVTGWLGGYNLQWA</sequence>
<dbReference type="Proteomes" id="UP000254572">
    <property type="component" value="Unassembled WGS sequence"/>
</dbReference>
<dbReference type="Gene3D" id="3.50.50.60">
    <property type="entry name" value="FAD/NAD(P)-binding domain"/>
    <property type="match status" value="1"/>
</dbReference>
<dbReference type="InterPro" id="IPR055178">
    <property type="entry name" value="RsdA/BaiN/AoA(So)-like_dom"/>
</dbReference>
<evidence type="ECO:0000256" key="3">
    <source>
        <dbReference type="ARBA" id="ARBA00022827"/>
    </source>
</evidence>
<evidence type="ECO:0000313" key="7">
    <source>
        <dbReference type="Proteomes" id="UP000254572"/>
    </source>
</evidence>
<proteinExistence type="predicted"/>
<dbReference type="InterPro" id="IPR004792">
    <property type="entry name" value="BaiN-like"/>
</dbReference>
<gene>
    <name evidence="6" type="ORF">NCTC13294_01888</name>
</gene>
<reference evidence="6 7" key="1">
    <citation type="submission" date="2018-06" db="EMBL/GenBank/DDBJ databases">
        <authorList>
            <consortium name="Pathogen Informatics"/>
            <person name="Doyle S."/>
        </authorList>
    </citation>
    <scope>NUCLEOTIDE SEQUENCE [LARGE SCALE GENOMIC DNA]</scope>
    <source>
        <strain evidence="6 7">NCTC13294</strain>
    </source>
</reference>
<dbReference type="Pfam" id="PF03486">
    <property type="entry name" value="HI0933_like"/>
    <property type="match status" value="1"/>
</dbReference>
<evidence type="ECO:0000259" key="5">
    <source>
        <dbReference type="Pfam" id="PF22780"/>
    </source>
</evidence>
<dbReference type="PANTHER" id="PTHR42887">
    <property type="entry name" value="OS12G0638800 PROTEIN"/>
    <property type="match status" value="1"/>
</dbReference>
<dbReference type="InterPro" id="IPR023166">
    <property type="entry name" value="BaiN-like_dom_sf"/>
</dbReference>
<dbReference type="PANTHER" id="PTHR42887:SF2">
    <property type="entry name" value="OS12G0638800 PROTEIN"/>
    <property type="match status" value="1"/>
</dbReference>
<dbReference type="SUPFAM" id="SSF160996">
    <property type="entry name" value="HI0933 insert domain-like"/>
    <property type="match status" value="1"/>
</dbReference>
<evidence type="ECO:0000313" key="6">
    <source>
        <dbReference type="EMBL" id="SUX24471.1"/>
    </source>
</evidence>
<keyword evidence="2" id="KW-0285">Flavoprotein</keyword>
<feature type="domain" description="RsdA/BaiN/AoA(So)-like insert" evidence="5">
    <location>
        <begin position="189"/>
        <end position="333"/>
    </location>
</feature>
<organism evidence="6 7">
    <name type="scientific">Cardiobacterium valvarum</name>
    <dbReference type="NCBI Taxonomy" id="194702"/>
    <lineage>
        <taxon>Bacteria</taxon>
        <taxon>Pseudomonadati</taxon>
        <taxon>Pseudomonadota</taxon>
        <taxon>Gammaproteobacteria</taxon>
        <taxon>Cardiobacteriales</taxon>
        <taxon>Cardiobacteriaceae</taxon>
        <taxon>Cardiobacterium</taxon>
    </lineage>
</organism>
<keyword evidence="3" id="KW-0274">FAD</keyword>
<dbReference type="SUPFAM" id="SSF51905">
    <property type="entry name" value="FAD/NAD(P)-binding domain"/>
    <property type="match status" value="1"/>
</dbReference>
<protein>
    <submittedName>
        <fullName evidence="6">N-methyltryptophan oxidase</fullName>
    </submittedName>
</protein>
<dbReference type="EMBL" id="UFUW01000001">
    <property type="protein sequence ID" value="SUX24471.1"/>
    <property type="molecule type" value="Genomic_DNA"/>
</dbReference>
<dbReference type="NCBIfam" id="TIGR00275">
    <property type="entry name" value="aminoacetone oxidase family FAD-binding enzyme"/>
    <property type="match status" value="1"/>
</dbReference>
<dbReference type="InterPro" id="IPR036188">
    <property type="entry name" value="FAD/NAD-bd_sf"/>
</dbReference>